<accession>A0A6U5HIM0</accession>
<reference evidence="3" key="1">
    <citation type="submission" date="2021-01" db="EMBL/GenBank/DDBJ databases">
        <authorList>
            <person name="Corre E."/>
            <person name="Pelletier E."/>
            <person name="Niang G."/>
            <person name="Scheremetjew M."/>
            <person name="Finn R."/>
            <person name="Kale V."/>
            <person name="Holt S."/>
            <person name="Cochrane G."/>
            <person name="Meng A."/>
            <person name="Brown T."/>
            <person name="Cohen L."/>
        </authorList>
    </citation>
    <scope>NUCLEOTIDE SEQUENCE</scope>
    <source>
        <strain evidence="3">308</strain>
    </source>
</reference>
<feature type="compositionally biased region" description="Basic and acidic residues" evidence="1">
    <location>
        <begin position="420"/>
        <end position="435"/>
    </location>
</feature>
<dbReference type="EMBL" id="HBFR01022908">
    <property type="protein sequence ID" value="CAD8889245.1"/>
    <property type="molecule type" value="Transcribed_RNA"/>
</dbReference>
<evidence type="ECO:0000313" key="3">
    <source>
        <dbReference type="EMBL" id="CAD8889245.1"/>
    </source>
</evidence>
<organism evidence="3">
    <name type="scientific">Corethron hystrix</name>
    <dbReference type="NCBI Taxonomy" id="216773"/>
    <lineage>
        <taxon>Eukaryota</taxon>
        <taxon>Sar</taxon>
        <taxon>Stramenopiles</taxon>
        <taxon>Ochrophyta</taxon>
        <taxon>Bacillariophyta</taxon>
        <taxon>Coscinodiscophyceae</taxon>
        <taxon>Corethrophycidae</taxon>
        <taxon>Corethrales</taxon>
        <taxon>Corethraceae</taxon>
        <taxon>Corethron</taxon>
    </lineage>
</organism>
<feature type="compositionally biased region" description="Acidic residues" evidence="1">
    <location>
        <begin position="62"/>
        <end position="98"/>
    </location>
</feature>
<feature type="compositionally biased region" description="Basic and acidic residues" evidence="1">
    <location>
        <begin position="99"/>
        <end position="115"/>
    </location>
</feature>
<proteinExistence type="predicted"/>
<feature type="compositionally biased region" description="Basic and acidic residues" evidence="1">
    <location>
        <begin position="138"/>
        <end position="149"/>
    </location>
</feature>
<name>A0A6U5HIM0_9STRA</name>
<feature type="region of interest" description="Disordered" evidence="1">
    <location>
        <begin position="320"/>
        <end position="342"/>
    </location>
</feature>
<feature type="region of interest" description="Disordered" evidence="1">
    <location>
        <begin position="414"/>
        <end position="435"/>
    </location>
</feature>
<feature type="region of interest" description="Disordered" evidence="1">
    <location>
        <begin position="450"/>
        <end position="482"/>
    </location>
</feature>
<evidence type="ECO:0000256" key="1">
    <source>
        <dbReference type="SAM" id="MobiDB-lite"/>
    </source>
</evidence>
<protein>
    <submittedName>
        <fullName evidence="3">Uncharacterized protein</fullName>
    </submittedName>
</protein>
<evidence type="ECO:0000313" key="2">
    <source>
        <dbReference type="EMBL" id="CAD8889244.1"/>
    </source>
</evidence>
<feature type="region of interest" description="Disordered" evidence="1">
    <location>
        <begin position="56"/>
        <end position="226"/>
    </location>
</feature>
<sequence>MWNSFSSGALKGALDSARQLVDNLETELDGSVGAAGTPASAKPILGASYLRGLTKSAGVSDPIDEEEEEDGFFDEEDTLDGLLQEEEDVSIKEDEEIDNKDFFDGDFGDEAKERAGTINDKNVVEPKVSESSDINANGHDHDSGGDHVPNDNTSETEDHAPEPKPEKLLKEEVEEKEHDEEVIGVVPADSGDDNEETDSSPQQLVTEAQDKEAATPEDISDQLEMSSSKADIVECYTECPMQKQVDDDVLPDGASIPADASGSAESLAGSAILVPSPSVVFPSAVPGNGSDELIAELRQNLSESEAALLCIRQSLEEERSNSVQQVSSVKEEAKRRLARAKSRYDDIHSRLDEAARLAEDFRMRAEQAENKLAESDNEAVIQALREEGEALARKQLTMEQTVRRTAERCRKVEEELDAETAARSKAEDRALSNAERVETLEGEVKKLKVQAEKGGAAAEKAEELQKKTRGGDREANRSTAAL</sequence>
<feature type="compositionally biased region" description="Basic and acidic residues" evidence="1">
    <location>
        <begin position="156"/>
        <end position="181"/>
    </location>
</feature>
<feature type="region of interest" description="Disordered" evidence="1">
    <location>
        <begin position="246"/>
        <end position="266"/>
    </location>
</feature>
<feature type="compositionally biased region" description="Basic and acidic residues" evidence="1">
    <location>
        <begin position="459"/>
        <end position="476"/>
    </location>
</feature>
<dbReference type="EMBL" id="HBFR01022907">
    <property type="protein sequence ID" value="CAD8889244.1"/>
    <property type="molecule type" value="Transcribed_RNA"/>
</dbReference>
<gene>
    <name evidence="2" type="ORF">CHYS00102_LOCUS16447</name>
    <name evidence="3" type="ORF">CHYS00102_LOCUS16448</name>
</gene>
<dbReference type="AlphaFoldDB" id="A0A6U5HIM0"/>